<dbReference type="EMBL" id="MN739481">
    <property type="protein sequence ID" value="QHT07290.1"/>
    <property type="molecule type" value="Genomic_DNA"/>
</dbReference>
<name>A0A6C0CTS9_9ZZZZ</name>
<dbReference type="Pfam" id="PF19068">
    <property type="entry name" value="DUF5764"/>
    <property type="match status" value="1"/>
</dbReference>
<proteinExistence type="predicted"/>
<dbReference type="InterPro" id="IPR043913">
    <property type="entry name" value="DUF5764"/>
</dbReference>
<protein>
    <submittedName>
        <fullName evidence="2">Uncharacterized protein</fullName>
    </submittedName>
</protein>
<accession>A0A6C0CTS9</accession>
<feature type="region of interest" description="Disordered" evidence="1">
    <location>
        <begin position="186"/>
        <end position="242"/>
    </location>
</feature>
<organism evidence="2">
    <name type="scientific">viral metagenome</name>
    <dbReference type="NCBI Taxonomy" id="1070528"/>
    <lineage>
        <taxon>unclassified sequences</taxon>
        <taxon>metagenomes</taxon>
        <taxon>organismal metagenomes</taxon>
    </lineage>
</organism>
<dbReference type="AlphaFoldDB" id="A0A6C0CTS9"/>
<feature type="compositionally biased region" description="Acidic residues" evidence="1">
    <location>
        <begin position="205"/>
        <end position="214"/>
    </location>
</feature>
<sequence>MSETEVAKVQLREHLATLLIPRLAEGFWSIQDSAKQLCERNKQLEETLRTFQNMLTKIPDWSDTTLAEEVERILKVSKCAYMDDLLMGVFLAYMKSFAALHYRGSSSQVRVEFERPNVTKFIHELYKHSARKLWQVAYLFKTAGVPSEQQAKNRQEIEQVIYKTIDDVVRSFLPWEVIAKSYFTEPPAEEKPAPPPASKSVIFEDVPEDEESEEEEKRPRSLSFVEKPEMDEDDKISVTDLDHKAEVEIPEIDLMTELEGKAEGDGLVLNL</sequence>
<evidence type="ECO:0000313" key="2">
    <source>
        <dbReference type="EMBL" id="QHT07290.1"/>
    </source>
</evidence>
<evidence type="ECO:0000256" key="1">
    <source>
        <dbReference type="SAM" id="MobiDB-lite"/>
    </source>
</evidence>
<reference evidence="2" key="1">
    <citation type="journal article" date="2020" name="Nature">
        <title>Giant virus diversity and host interactions through global metagenomics.</title>
        <authorList>
            <person name="Schulz F."/>
            <person name="Roux S."/>
            <person name="Paez-Espino D."/>
            <person name="Jungbluth S."/>
            <person name="Walsh D.A."/>
            <person name="Denef V.J."/>
            <person name="McMahon K.D."/>
            <person name="Konstantinidis K.T."/>
            <person name="Eloe-Fadrosh E.A."/>
            <person name="Kyrpides N.C."/>
            <person name="Woyke T."/>
        </authorList>
    </citation>
    <scope>NUCLEOTIDE SEQUENCE</scope>
    <source>
        <strain evidence="2">GVMAG-M-3300021963-12</strain>
    </source>
</reference>